<protein>
    <submittedName>
        <fullName evidence="2">FAS1 domain protein</fullName>
    </submittedName>
</protein>
<reference evidence="2 3" key="1">
    <citation type="journal article" date="2016" name="Genome Biol. Evol.">
        <title>Divergent and convergent evolution of fungal pathogenicity.</title>
        <authorList>
            <person name="Shang Y."/>
            <person name="Xiao G."/>
            <person name="Zheng P."/>
            <person name="Cen K."/>
            <person name="Zhan S."/>
            <person name="Wang C."/>
        </authorList>
    </citation>
    <scope>NUCLEOTIDE SEQUENCE [LARGE SCALE GENOMIC DNA]</scope>
    <source>
        <strain evidence="2 3">ARSEF 7405</strain>
    </source>
</reference>
<organism evidence="2 3">
    <name type="scientific">Ascosphaera apis ARSEF 7405</name>
    <dbReference type="NCBI Taxonomy" id="392613"/>
    <lineage>
        <taxon>Eukaryota</taxon>
        <taxon>Fungi</taxon>
        <taxon>Dikarya</taxon>
        <taxon>Ascomycota</taxon>
        <taxon>Pezizomycotina</taxon>
        <taxon>Eurotiomycetes</taxon>
        <taxon>Eurotiomycetidae</taxon>
        <taxon>Onygenales</taxon>
        <taxon>Ascosphaeraceae</taxon>
        <taxon>Ascosphaera</taxon>
    </lineage>
</organism>
<feature type="domain" description="FAS1" evidence="1">
    <location>
        <begin position="29"/>
        <end position="189"/>
    </location>
</feature>
<proteinExistence type="predicted"/>
<name>A0A168CBB3_9EURO</name>
<dbReference type="Proteomes" id="UP000242877">
    <property type="component" value="Unassembled WGS sequence"/>
</dbReference>
<dbReference type="EMBL" id="AZGZ01000003">
    <property type="protein sequence ID" value="KZZ96377.1"/>
    <property type="molecule type" value="Genomic_DNA"/>
</dbReference>
<evidence type="ECO:0000313" key="3">
    <source>
        <dbReference type="Proteomes" id="UP000242877"/>
    </source>
</evidence>
<dbReference type="SMART" id="SM00554">
    <property type="entry name" value="FAS1"/>
    <property type="match status" value="1"/>
</dbReference>
<dbReference type="PANTHER" id="PTHR10900">
    <property type="entry name" value="PERIOSTIN-RELATED"/>
    <property type="match status" value="1"/>
</dbReference>
<dbReference type="Gene3D" id="2.30.180.10">
    <property type="entry name" value="FAS1 domain"/>
    <property type="match status" value="1"/>
</dbReference>
<dbReference type="AlphaFoldDB" id="A0A168CBB3"/>
<dbReference type="PANTHER" id="PTHR10900:SF77">
    <property type="entry name" value="FI19380P1"/>
    <property type="match status" value="1"/>
</dbReference>
<dbReference type="InterPro" id="IPR000782">
    <property type="entry name" value="FAS1_domain"/>
</dbReference>
<comment type="caution">
    <text evidence="2">The sequence shown here is derived from an EMBL/GenBank/DDBJ whole genome shotgun (WGS) entry which is preliminary data.</text>
</comment>
<evidence type="ECO:0000259" key="1">
    <source>
        <dbReference type="PROSITE" id="PS50213"/>
    </source>
</evidence>
<keyword evidence="3" id="KW-1185">Reference proteome</keyword>
<dbReference type="InterPro" id="IPR036378">
    <property type="entry name" value="FAS1_dom_sf"/>
</dbReference>
<dbReference type="SUPFAM" id="SSF82153">
    <property type="entry name" value="FAS1 domain"/>
    <property type="match status" value="1"/>
</dbReference>
<dbReference type="OrthoDB" id="7700931at2759"/>
<gene>
    <name evidence="2" type="ORF">AAP_01150</name>
</gene>
<sequence>MRSSLEDRGSNIVARNGLIHLIDKPLSQPPQFEILINQMKQLSIFKRILDKTQITGEIKRQKPDRRLTIFAFTDSAYEQLHPWHRRLLNSNFGIDYASSLVRKHMINGALYSDGFQEGDKAAMKTWSGGCEIKAQDLNSGRNRVITINSDVDQDGRYQSTTMVVDGSANVIIPNMIFDGGVIHVVDGIFTGSKRSHTESTWTLWDLWDEMGQVYGT</sequence>
<accession>A0A168CBB3</accession>
<evidence type="ECO:0000313" key="2">
    <source>
        <dbReference type="EMBL" id="KZZ96377.1"/>
    </source>
</evidence>
<dbReference type="Pfam" id="PF02469">
    <property type="entry name" value="Fasciclin"/>
    <property type="match status" value="1"/>
</dbReference>
<dbReference type="InterPro" id="IPR050904">
    <property type="entry name" value="Adhesion/Biosynth-related"/>
</dbReference>
<dbReference type="VEuPathDB" id="FungiDB:AAP_01150"/>
<dbReference type="PROSITE" id="PS50213">
    <property type="entry name" value="FAS1"/>
    <property type="match status" value="1"/>
</dbReference>